<proteinExistence type="inferred from homology"/>
<name>A0A0M9DKH9_9BACI</name>
<accession>A0A0M9DKH9</accession>
<dbReference type="OrthoDB" id="9811402at2"/>
<reference evidence="2 3" key="1">
    <citation type="submission" date="2015-07" db="EMBL/GenBank/DDBJ databases">
        <title>Genome sequencing project for genomic taxonomy and phylogenomics of Bacillus-like bacteria.</title>
        <authorList>
            <person name="Liu B."/>
            <person name="Wang J."/>
            <person name="Zhu Y."/>
            <person name="Liu G."/>
            <person name="Chen Q."/>
            <person name="Chen Z."/>
            <person name="Che J."/>
            <person name="Ge C."/>
            <person name="Shi H."/>
            <person name="Pan Z."/>
            <person name="Liu X."/>
        </authorList>
    </citation>
    <scope>NUCLEOTIDE SEQUENCE [LARGE SCALE GENOMIC DNA]</scope>
    <source>
        <strain evidence="2 3">DSM 54</strain>
    </source>
</reference>
<evidence type="ECO:0000313" key="3">
    <source>
        <dbReference type="Proteomes" id="UP000037977"/>
    </source>
</evidence>
<dbReference type="InterPro" id="IPR023378">
    <property type="entry name" value="YheA/YmcA-like_dom_sf"/>
</dbReference>
<dbReference type="STRING" id="33935.ADM90_11580"/>
<evidence type="ECO:0000256" key="1">
    <source>
        <dbReference type="HAMAP-Rule" id="MF_01526"/>
    </source>
</evidence>
<dbReference type="PATRIC" id="fig|33935.3.peg.4232"/>
<dbReference type="Proteomes" id="UP000037977">
    <property type="component" value="Unassembled WGS sequence"/>
</dbReference>
<protein>
    <recommendedName>
        <fullName evidence="1">UPF0342 protein ADM90_11580</fullName>
    </recommendedName>
</protein>
<dbReference type="InterPro" id="IPR010368">
    <property type="entry name" value="Com_YlbF"/>
</dbReference>
<gene>
    <name evidence="2" type="ORF">ADM90_11580</name>
</gene>
<comment type="similarity">
    <text evidence="1">Belongs to the UPF0342 family.</text>
</comment>
<dbReference type="Gene3D" id="1.20.1500.10">
    <property type="entry name" value="YheA/YmcA-like"/>
    <property type="match status" value="1"/>
</dbReference>
<dbReference type="EMBL" id="LGCI01000006">
    <property type="protein sequence ID" value="KOY82266.1"/>
    <property type="molecule type" value="Genomic_DNA"/>
</dbReference>
<sequence length="115" mass="13137">MINIYNDINALEATFRKTPEFEALQAAVEVVKNDEEALNVFKNFRKIQIELQKKQLAGEDLLEDELVYAQKAAQLAQQNEKISAMLEAEMTLSKVIEEVNRILIKPIQGLYEGLQ</sequence>
<organism evidence="2 3">
    <name type="scientific">Lysinibacillus macroides</name>
    <dbReference type="NCBI Taxonomy" id="33935"/>
    <lineage>
        <taxon>Bacteria</taxon>
        <taxon>Bacillati</taxon>
        <taxon>Bacillota</taxon>
        <taxon>Bacilli</taxon>
        <taxon>Bacillales</taxon>
        <taxon>Bacillaceae</taxon>
        <taxon>Lysinibacillus</taxon>
    </lineage>
</organism>
<evidence type="ECO:0000313" key="2">
    <source>
        <dbReference type="EMBL" id="KOY82266.1"/>
    </source>
</evidence>
<dbReference type="AlphaFoldDB" id="A0A0M9DKH9"/>
<comment type="caution">
    <text evidence="2">The sequence shown here is derived from an EMBL/GenBank/DDBJ whole genome shotgun (WGS) entry which is preliminary data.</text>
</comment>
<dbReference type="SUPFAM" id="SSF158622">
    <property type="entry name" value="YheA/YmcA-like"/>
    <property type="match status" value="1"/>
</dbReference>
<dbReference type="Pfam" id="PF06133">
    <property type="entry name" value="Com_YlbF"/>
    <property type="match status" value="1"/>
</dbReference>
<keyword evidence="3" id="KW-1185">Reference proteome</keyword>
<dbReference type="RefSeq" id="WP_053995164.1">
    <property type="nucleotide sequence ID" value="NZ_CP065643.1"/>
</dbReference>
<dbReference type="HAMAP" id="MF_01526">
    <property type="entry name" value="UPF0342"/>
    <property type="match status" value="1"/>
</dbReference>